<reference evidence="2" key="1">
    <citation type="journal article" date="2014" name="Int. J. Syst. Evol. Microbiol.">
        <title>Complete genome sequence of Corynebacterium casei LMG S-19264T (=DSM 44701T), isolated from a smear-ripened cheese.</title>
        <authorList>
            <consortium name="US DOE Joint Genome Institute (JGI-PGF)"/>
            <person name="Walter F."/>
            <person name="Albersmeier A."/>
            <person name="Kalinowski J."/>
            <person name="Ruckert C."/>
        </authorList>
    </citation>
    <scope>NUCLEOTIDE SEQUENCE</scope>
    <source>
        <strain evidence="2">CGMCC 1.15794</strain>
    </source>
</reference>
<feature type="compositionally biased region" description="Basic and acidic residues" evidence="1">
    <location>
        <begin position="132"/>
        <end position="142"/>
    </location>
</feature>
<dbReference type="InterPro" id="IPR003849">
    <property type="entry name" value="Preprotein_translocase_YajC"/>
</dbReference>
<organism evidence="2 3">
    <name type="scientific">Microbacterium album</name>
    <dbReference type="NCBI Taxonomy" id="2053191"/>
    <lineage>
        <taxon>Bacteria</taxon>
        <taxon>Bacillati</taxon>
        <taxon>Actinomycetota</taxon>
        <taxon>Actinomycetes</taxon>
        <taxon>Micrococcales</taxon>
        <taxon>Microbacteriaceae</taxon>
        <taxon>Microbacterium</taxon>
    </lineage>
</organism>
<evidence type="ECO:0000256" key="1">
    <source>
        <dbReference type="SAM" id="MobiDB-lite"/>
    </source>
</evidence>
<feature type="region of interest" description="Disordered" evidence="1">
    <location>
        <begin position="87"/>
        <end position="142"/>
    </location>
</feature>
<protein>
    <recommendedName>
        <fullName evidence="4">Preprotein translocase subunit YajC</fullName>
    </recommendedName>
</protein>
<feature type="compositionally biased region" description="Acidic residues" evidence="1">
    <location>
        <begin position="96"/>
        <end position="109"/>
    </location>
</feature>
<keyword evidence="3" id="KW-1185">Reference proteome</keyword>
<name>A0A917ID81_9MICO</name>
<proteinExistence type="predicted"/>
<evidence type="ECO:0000313" key="2">
    <source>
        <dbReference type="EMBL" id="GGH35600.1"/>
    </source>
</evidence>
<dbReference type="EMBL" id="BMJY01000001">
    <property type="protein sequence ID" value="GGH35600.1"/>
    <property type="molecule type" value="Genomic_DNA"/>
</dbReference>
<dbReference type="RefSeq" id="WP_188754569.1">
    <property type="nucleotide sequence ID" value="NZ_BMJY01000001.1"/>
</dbReference>
<reference evidence="2" key="2">
    <citation type="submission" date="2020-09" db="EMBL/GenBank/DDBJ databases">
        <authorList>
            <person name="Sun Q."/>
            <person name="Zhou Y."/>
        </authorList>
    </citation>
    <scope>NUCLEOTIDE SEQUENCE</scope>
    <source>
        <strain evidence="2">CGMCC 1.15794</strain>
    </source>
</reference>
<feature type="compositionally biased region" description="Basic and acidic residues" evidence="1">
    <location>
        <begin position="110"/>
        <end position="120"/>
    </location>
</feature>
<dbReference type="SMART" id="SM01323">
    <property type="entry name" value="YajC"/>
    <property type="match status" value="1"/>
</dbReference>
<evidence type="ECO:0008006" key="4">
    <source>
        <dbReference type="Google" id="ProtNLM"/>
    </source>
</evidence>
<sequence>MPMDLLLIVVLIALLIFMFVSSRRRQQKMREEQERKAELMVPGARIMTRSGMFGTLVSFDKEDLSKPAEVEIAPGVIVELHTQAVDLAPEESAPVADEETPEEELDEAAPDAREEDRADAGLEPPSAEGPDTDARSGDDKKD</sequence>
<accession>A0A917ID81</accession>
<dbReference type="Proteomes" id="UP000657592">
    <property type="component" value="Unassembled WGS sequence"/>
</dbReference>
<evidence type="ECO:0000313" key="3">
    <source>
        <dbReference type="Proteomes" id="UP000657592"/>
    </source>
</evidence>
<gene>
    <name evidence="2" type="ORF">GCM10010921_04110</name>
</gene>
<dbReference type="AlphaFoldDB" id="A0A917ID81"/>
<comment type="caution">
    <text evidence="2">The sequence shown here is derived from an EMBL/GenBank/DDBJ whole genome shotgun (WGS) entry which is preliminary data.</text>
</comment>
<dbReference type="Pfam" id="PF02699">
    <property type="entry name" value="YajC"/>
    <property type="match status" value="1"/>
</dbReference>